<protein>
    <recommendedName>
        <fullName evidence="3">Chemokine interleukin-8-like domain-containing protein</fullName>
    </recommendedName>
</protein>
<dbReference type="Pfam" id="PF00048">
    <property type="entry name" value="IL8"/>
    <property type="match status" value="1"/>
</dbReference>
<keyword evidence="5" id="KW-1185">Reference proteome</keyword>
<reference evidence="4" key="1">
    <citation type="submission" date="2025-08" db="UniProtKB">
        <authorList>
            <consortium name="Ensembl"/>
        </authorList>
    </citation>
    <scope>IDENTIFICATION</scope>
</reference>
<dbReference type="InterPro" id="IPR001811">
    <property type="entry name" value="Chemokine_IL8-like_dom"/>
</dbReference>
<reference evidence="4" key="2">
    <citation type="submission" date="2025-09" db="UniProtKB">
        <authorList>
            <consortium name="Ensembl"/>
        </authorList>
    </citation>
    <scope>IDENTIFICATION</scope>
</reference>
<dbReference type="GO" id="GO:0005615">
    <property type="term" value="C:extracellular space"/>
    <property type="evidence" value="ECO:0007669"/>
    <property type="project" value="UniProtKB-KW"/>
</dbReference>
<name>A0A3Q2XRQ4_HIPCM</name>
<dbReference type="GO" id="GO:0008009">
    <property type="term" value="F:chemokine activity"/>
    <property type="evidence" value="ECO:0007669"/>
    <property type="project" value="InterPro"/>
</dbReference>
<dbReference type="Gene3D" id="2.40.50.40">
    <property type="match status" value="1"/>
</dbReference>
<dbReference type="Proteomes" id="UP000264820">
    <property type="component" value="Unplaced"/>
</dbReference>
<dbReference type="STRING" id="109280.ENSHCOP00000006922"/>
<dbReference type="OMA" id="QIPMDCC"/>
<keyword evidence="1" id="KW-0202">Cytokine</keyword>
<dbReference type="GO" id="GO:0006955">
    <property type="term" value="P:immune response"/>
    <property type="evidence" value="ECO:0007669"/>
    <property type="project" value="InterPro"/>
</dbReference>
<dbReference type="AlphaFoldDB" id="A0A3Q2XRQ4"/>
<dbReference type="SMART" id="SM00199">
    <property type="entry name" value="SCY"/>
    <property type="match status" value="1"/>
</dbReference>
<accession>A0A3Q2XRQ4</accession>
<organism evidence="4 5">
    <name type="scientific">Hippocampus comes</name>
    <name type="common">Tiger tail seahorse</name>
    <dbReference type="NCBI Taxonomy" id="109280"/>
    <lineage>
        <taxon>Eukaryota</taxon>
        <taxon>Metazoa</taxon>
        <taxon>Chordata</taxon>
        <taxon>Craniata</taxon>
        <taxon>Vertebrata</taxon>
        <taxon>Euteleostomi</taxon>
        <taxon>Actinopterygii</taxon>
        <taxon>Neopterygii</taxon>
        <taxon>Teleostei</taxon>
        <taxon>Neoteleostei</taxon>
        <taxon>Acanthomorphata</taxon>
        <taxon>Syngnathiaria</taxon>
        <taxon>Syngnathiformes</taxon>
        <taxon>Syngnathoidei</taxon>
        <taxon>Syngnathidae</taxon>
        <taxon>Hippocampus</taxon>
    </lineage>
</organism>
<keyword evidence="2" id="KW-0732">Signal</keyword>
<dbReference type="Ensembl" id="ENSHCOT00000002869.1">
    <property type="protein sequence ID" value="ENSHCOP00000006922.1"/>
    <property type="gene ID" value="ENSHCOG00000008806.1"/>
</dbReference>
<feature type="domain" description="Chemokine interleukin-8-like" evidence="3">
    <location>
        <begin position="26"/>
        <end position="87"/>
    </location>
</feature>
<evidence type="ECO:0000259" key="3">
    <source>
        <dbReference type="SMART" id="SM00199"/>
    </source>
</evidence>
<dbReference type="InterPro" id="IPR036048">
    <property type="entry name" value="Interleukin_8-like_sf"/>
</dbReference>
<feature type="signal peptide" evidence="2">
    <location>
        <begin position="1"/>
        <end position="22"/>
    </location>
</feature>
<evidence type="ECO:0000313" key="4">
    <source>
        <dbReference type="Ensembl" id="ENSHCOP00000006922.1"/>
    </source>
</evidence>
<dbReference type="SUPFAM" id="SSF54117">
    <property type="entry name" value="Interleukin 8-like chemokines"/>
    <property type="match status" value="1"/>
</dbReference>
<evidence type="ECO:0000256" key="1">
    <source>
        <dbReference type="ARBA" id="ARBA00022514"/>
    </source>
</evidence>
<evidence type="ECO:0000313" key="5">
    <source>
        <dbReference type="Proteomes" id="UP000264820"/>
    </source>
</evidence>
<evidence type="ECO:0000256" key="2">
    <source>
        <dbReference type="SAM" id="SignalP"/>
    </source>
</evidence>
<sequence>ITFFSSPTAFFCLFILCVCVFACQILINCCLSVSGEKMPIRAPLVDYDRQVAGSGCSIDAIVFLCRGGAKLCMATDAPGVRRAMRRVDRLKKVCRNKNYRGARRCVGEDAANPRRRR</sequence>
<proteinExistence type="predicted"/>
<feature type="chain" id="PRO_5018661981" description="Chemokine interleukin-8-like domain-containing protein" evidence="2">
    <location>
        <begin position="23"/>
        <end position="117"/>
    </location>
</feature>